<evidence type="ECO:0000259" key="1">
    <source>
        <dbReference type="Pfam" id="PF01738"/>
    </source>
</evidence>
<sequence length="245" mass="27090">MTSLPPSQCCASGSLHEGQSKGEIKTVGNTQAYLSYPPDKQTGNAILFLSDIFGLDLVNSKLIADQFAANGYFVVMPDLFKGDPVPVDHPESFSVMDWLQGHLPQHTDPIITEVLKEMRDSFGCERVGGVGYCYGGKFVCRYLRAGQIDVGFIAHPTFIEPDELKAIQGPLSIAAAADDYLFPPEKRHESEEILATLDVPYQLSIFSEVEHGFAVRCDMNKSRHKFAKEQAFGQAVAWLNHYLSN</sequence>
<dbReference type="GO" id="GO:0016787">
    <property type="term" value="F:hydrolase activity"/>
    <property type="evidence" value="ECO:0007669"/>
    <property type="project" value="UniProtKB-KW"/>
</dbReference>
<dbReference type="PANTHER" id="PTHR17630:SF44">
    <property type="entry name" value="PROTEIN AIM2"/>
    <property type="match status" value="1"/>
</dbReference>
<keyword evidence="3" id="KW-1185">Reference proteome</keyword>
<dbReference type="EMBL" id="JAQIZZ010000007">
    <property type="protein sequence ID" value="KAJ5533459.1"/>
    <property type="molecule type" value="Genomic_DNA"/>
</dbReference>
<dbReference type="Gene3D" id="3.40.50.1820">
    <property type="entry name" value="alpha/beta hydrolase"/>
    <property type="match status" value="1"/>
</dbReference>
<reference evidence="2 3" key="1">
    <citation type="journal article" date="2023" name="IMA Fungus">
        <title>Comparative genomic study of the Penicillium genus elucidates a diverse pangenome and 15 lateral gene transfer events.</title>
        <authorList>
            <person name="Petersen C."/>
            <person name="Sorensen T."/>
            <person name="Nielsen M.R."/>
            <person name="Sondergaard T.E."/>
            <person name="Sorensen J.L."/>
            <person name="Fitzpatrick D.A."/>
            <person name="Frisvad J.C."/>
            <person name="Nielsen K.L."/>
        </authorList>
    </citation>
    <scope>NUCLEOTIDE SEQUENCE [LARGE SCALE GENOMIC DNA]</scope>
    <source>
        <strain evidence="2 3">IBT 35679</strain>
    </source>
</reference>
<evidence type="ECO:0000313" key="3">
    <source>
        <dbReference type="Proteomes" id="UP001220324"/>
    </source>
</evidence>
<dbReference type="Pfam" id="PF01738">
    <property type="entry name" value="DLH"/>
    <property type="match status" value="1"/>
</dbReference>
<dbReference type="GO" id="GO:0017000">
    <property type="term" value="P:antibiotic biosynthetic process"/>
    <property type="evidence" value="ECO:0007669"/>
    <property type="project" value="UniProtKB-ARBA"/>
</dbReference>
<dbReference type="SUPFAM" id="SSF53474">
    <property type="entry name" value="alpha/beta-Hydrolases"/>
    <property type="match status" value="1"/>
</dbReference>
<dbReference type="InterPro" id="IPR029058">
    <property type="entry name" value="AB_hydrolase_fold"/>
</dbReference>
<accession>A0AAD6CSR0</accession>
<dbReference type="PANTHER" id="PTHR17630">
    <property type="entry name" value="DIENELACTONE HYDROLASE"/>
    <property type="match status" value="1"/>
</dbReference>
<dbReference type="InterPro" id="IPR002925">
    <property type="entry name" value="Dienelactn_hydro"/>
</dbReference>
<evidence type="ECO:0000313" key="2">
    <source>
        <dbReference type="EMBL" id="KAJ5533459.1"/>
    </source>
</evidence>
<proteinExistence type="predicted"/>
<dbReference type="Proteomes" id="UP001220324">
    <property type="component" value="Unassembled WGS sequence"/>
</dbReference>
<keyword evidence="2" id="KW-0378">Hydrolase</keyword>
<dbReference type="AlphaFoldDB" id="A0AAD6CSR0"/>
<comment type="caution">
    <text evidence="2">The sequence shown here is derived from an EMBL/GenBank/DDBJ whole genome shotgun (WGS) entry which is preliminary data.</text>
</comment>
<feature type="domain" description="Dienelactone hydrolase" evidence="1">
    <location>
        <begin position="32"/>
        <end position="243"/>
    </location>
</feature>
<name>A0AAD6CSR0_9EURO</name>
<organism evidence="2 3">
    <name type="scientific">Penicillium frequentans</name>
    <dbReference type="NCBI Taxonomy" id="3151616"/>
    <lineage>
        <taxon>Eukaryota</taxon>
        <taxon>Fungi</taxon>
        <taxon>Dikarya</taxon>
        <taxon>Ascomycota</taxon>
        <taxon>Pezizomycotina</taxon>
        <taxon>Eurotiomycetes</taxon>
        <taxon>Eurotiomycetidae</taxon>
        <taxon>Eurotiales</taxon>
        <taxon>Aspergillaceae</taxon>
        <taxon>Penicillium</taxon>
    </lineage>
</organism>
<dbReference type="GO" id="GO:0072330">
    <property type="term" value="P:monocarboxylic acid biosynthetic process"/>
    <property type="evidence" value="ECO:0007669"/>
    <property type="project" value="UniProtKB-ARBA"/>
</dbReference>
<gene>
    <name evidence="2" type="ORF">N7494_010011</name>
</gene>
<protein>
    <submittedName>
        <fullName evidence="2">Dienelactone hydrolase family protein</fullName>
    </submittedName>
</protein>